<protein>
    <submittedName>
        <fullName evidence="1">Uncharacterized protein</fullName>
    </submittedName>
</protein>
<organism evidence="1 2">
    <name type="scientific">Vibrio anguillarum</name>
    <name type="common">Listonella anguillarum</name>
    <dbReference type="NCBI Taxonomy" id="55601"/>
    <lineage>
        <taxon>Bacteria</taxon>
        <taxon>Pseudomonadati</taxon>
        <taxon>Pseudomonadota</taxon>
        <taxon>Gammaproteobacteria</taxon>
        <taxon>Vibrionales</taxon>
        <taxon>Vibrionaceae</taxon>
        <taxon>Vibrio</taxon>
    </lineage>
</organism>
<dbReference type="AlphaFoldDB" id="A0ABD4KU65"/>
<gene>
    <name evidence="1" type="ORF">EAY07_21420</name>
</gene>
<sequence>MTTSTQPLFIRNGNAVINASAATTLTHNGDFTLLLDAKCKKVAFEQGESSVALFDRVKKVIKPHEKYALKLENGGFIDARVISTVFVSPKTENLVVV</sequence>
<dbReference type="RefSeq" id="WP_194574031.1">
    <property type="nucleotide sequence ID" value="NZ_RDOM01000339.1"/>
</dbReference>
<name>A0ABD4KU65_VIBAN</name>
<evidence type="ECO:0000313" key="1">
    <source>
        <dbReference type="EMBL" id="MBF4274517.1"/>
    </source>
</evidence>
<dbReference type="Proteomes" id="UP000722957">
    <property type="component" value="Unassembled WGS sequence"/>
</dbReference>
<dbReference type="EMBL" id="RDOM01000339">
    <property type="protein sequence ID" value="MBF4274517.1"/>
    <property type="molecule type" value="Genomic_DNA"/>
</dbReference>
<proteinExistence type="predicted"/>
<accession>A0ABD4KU65</accession>
<evidence type="ECO:0000313" key="2">
    <source>
        <dbReference type="Proteomes" id="UP000722957"/>
    </source>
</evidence>
<feature type="non-terminal residue" evidence="1">
    <location>
        <position position="97"/>
    </location>
</feature>
<comment type="caution">
    <text evidence="1">The sequence shown here is derived from an EMBL/GenBank/DDBJ whole genome shotgun (WGS) entry which is preliminary data.</text>
</comment>
<reference evidence="1 2" key="1">
    <citation type="journal article" date="2021" name="PeerJ">
        <title>Analysis of 44 Vibrio anguillarum genomes reveals high genetic diversity.</title>
        <authorList>
            <person name="Hansen M.J."/>
            <person name="Dalsgaard I."/>
        </authorList>
    </citation>
    <scope>NUCLEOTIDE SEQUENCE [LARGE SCALE GENOMIC DNA]</scope>
    <source>
        <strain evidence="1 2">17-16730-2A</strain>
    </source>
</reference>